<evidence type="ECO:0000256" key="1">
    <source>
        <dbReference type="SAM" id="MobiDB-lite"/>
    </source>
</evidence>
<reference evidence="3" key="1">
    <citation type="journal article" date="2012" name="Science">
        <title>The Paleozoic origin of enzymatic lignin decomposition reconstructed from 31 fungal genomes.</title>
        <authorList>
            <person name="Floudas D."/>
            <person name="Binder M."/>
            <person name="Riley R."/>
            <person name="Barry K."/>
            <person name="Blanchette R.A."/>
            <person name="Henrissat B."/>
            <person name="Martinez A.T."/>
            <person name="Otillar R."/>
            <person name="Spatafora J.W."/>
            <person name="Yadav J.S."/>
            <person name="Aerts A."/>
            <person name="Benoit I."/>
            <person name="Boyd A."/>
            <person name="Carlson A."/>
            <person name="Copeland A."/>
            <person name="Coutinho P.M."/>
            <person name="de Vries R.P."/>
            <person name="Ferreira P."/>
            <person name="Findley K."/>
            <person name="Foster B."/>
            <person name="Gaskell J."/>
            <person name="Glotzer D."/>
            <person name="Gorecki P."/>
            <person name="Heitman J."/>
            <person name="Hesse C."/>
            <person name="Hori C."/>
            <person name="Igarashi K."/>
            <person name="Jurgens J.A."/>
            <person name="Kallen N."/>
            <person name="Kersten P."/>
            <person name="Kohler A."/>
            <person name="Kuees U."/>
            <person name="Kumar T.K.A."/>
            <person name="Kuo A."/>
            <person name="LaButti K."/>
            <person name="Larrondo L.F."/>
            <person name="Lindquist E."/>
            <person name="Ling A."/>
            <person name="Lombard V."/>
            <person name="Lucas S."/>
            <person name="Lundell T."/>
            <person name="Martin R."/>
            <person name="McLaughlin D.J."/>
            <person name="Morgenstern I."/>
            <person name="Morin E."/>
            <person name="Murat C."/>
            <person name="Nagy L.G."/>
            <person name="Nolan M."/>
            <person name="Ohm R.A."/>
            <person name="Patyshakuliyeva A."/>
            <person name="Rokas A."/>
            <person name="Ruiz-Duenas F.J."/>
            <person name="Sabat G."/>
            <person name="Salamov A."/>
            <person name="Samejima M."/>
            <person name="Schmutz J."/>
            <person name="Slot J.C."/>
            <person name="St John F."/>
            <person name="Stenlid J."/>
            <person name="Sun H."/>
            <person name="Sun S."/>
            <person name="Syed K."/>
            <person name="Tsang A."/>
            <person name="Wiebenga A."/>
            <person name="Young D."/>
            <person name="Pisabarro A."/>
            <person name="Eastwood D.C."/>
            <person name="Martin F."/>
            <person name="Cullen D."/>
            <person name="Grigoriev I.V."/>
            <person name="Hibbett D.S."/>
        </authorList>
    </citation>
    <scope>NUCLEOTIDE SEQUENCE [LARGE SCALE GENOMIC DNA]</scope>
    <source>
        <strain evidence="3">TFB10046</strain>
    </source>
</reference>
<dbReference type="KEGG" id="adl:AURDEDRAFT_178744"/>
<evidence type="ECO:0000313" key="2">
    <source>
        <dbReference type="EMBL" id="EJD32222.1"/>
    </source>
</evidence>
<feature type="region of interest" description="Disordered" evidence="1">
    <location>
        <begin position="77"/>
        <end position="99"/>
    </location>
</feature>
<organism evidence="2 3">
    <name type="scientific">Auricularia subglabra (strain TFB-10046 / SS5)</name>
    <name type="common">White-rot fungus</name>
    <name type="synonym">Auricularia delicata (strain TFB10046)</name>
    <dbReference type="NCBI Taxonomy" id="717982"/>
    <lineage>
        <taxon>Eukaryota</taxon>
        <taxon>Fungi</taxon>
        <taxon>Dikarya</taxon>
        <taxon>Basidiomycota</taxon>
        <taxon>Agaricomycotina</taxon>
        <taxon>Agaricomycetes</taxon>
        <taxon>Auriculariales</taxon>
        <taxon>Auriculariaceae</taxon>
        <taxon>Auricularia</taxon>
    </lineage>
</organism>
<name>J0D0Y4_AURST</name>
<dbReference type="EMBL" id="JH689202">
    <property type="protein sequence ID" value="EJD32222.1"/>
    <property type="molecule type" value="Genomic_DNA"/>
</dbReference>
<gene>
    <name evidence="2" type="ORF">AURDEDRAFT_178744</name>
</gene>
<accession>J0D0Y4</accession>
<evidence type="ECO:0000313" key="3">
    <source>
        <dbReference type="Proteomes" id="UP000006514"/>
    </source>
</evidence>
<proteinExistence type="predicted"/>
<sequence>MAMLTAGISDPRRRRPPWVGGLAYATADLPDVPLSSGRQLSHCTAARSRVVLTPPVAPDARRTGTCWCWPTEVQGADAELPRPPQPSVGPAAVADDRYPEPPQSVEIYLWCF</sequence>
<keyword evidence="3" id="KW-1185">Reference proteome</keyword>
<protein>
    <submittedName>
        <fullName evidence="2">Uncharacterized protein</fullName>
    </submittedName>
</protein>
<dbReference type="Proteomes" id="UP000006514">
    <property type="component" value="Unassembled WGS sequence"/>
</dbReference>
<dbReference type="AlphaFoldDB" id="J0D0Y4"/>
<dbReference type="InParanoid" id="J0D0Y4"/>